<gene>
    <name evidence="1" type="ORF">LCGC14_2746560</name>
</gene>
<accession>A0A0F9BBS6</accession>
<comment type="caution">
    <text evidence="1">The sequence shown here is derived from an EMBL/GenBank/DDBJ whole genome shotgun (WGS) entry which is preliminary data.</text>
</comment>
<organism evidence="1">
    <name type="scientific">marine sediment metagenome</name>
    <dbReference type="NCBI Taxonomy" id="412755"/>
    <lineage>
        <taxon>unclassified sequences</taxon>
        <taxon>metagenomes</taxon>
        <taxon>ecological metagenomes</taxon>
    </lineage>
</organism>
<sequence length="63" mass="7488">MRSVRDEHALLWYVPLAWVSQLEGYYRTFHRYLYGRRGLLHVGETTRMQLMILGDIHAADRAP</sequence>
<reference evidence="1" key="1">
    <citation type="journal article" date="2015" name="Nature">
        <title>Complex archaea that bridge the gap between prokaryotes and eukaryotes.</title>
        <authorList>
            <person name="Spang A."/>
            <person name="Saw J.H."/>
            <person name="Jorgensen S.L."/>
            <person name="Zaremba-Niedzwiedzka K."/>
            <person name="Martijn J."/>
            <person name="Lind A.E."/>
            <person name="van Eijk R."/>
            <person name="Schleper C."/>
            <person name="Guy L."/>
            <person name="Ettema T.J."/>
        </authorList>
    </citation>
    <scope>NUCLEOTIDE SEQUENCE</scope>
</reference>
<protein>
    <submittedName>
        <fullName evidence="1">Uncharacterized protein</fullName>
    </submittedName>
</protein>
<evidence type="ECO:0000313" key="1">
    <source>
        <dbReference type="EMBL" id="KKK88104.1"/>
    </source>
</evidence>
<name>A0A0F9BBS6_9ZZZZ</name>
<feature type="non-terminal residue" evidence="1">
    <location>
        <position position="63"/>
    </location>
</feature>
<proteinExistence type="predicted"/>
<dbReference type="AlphaFoldDB" id="A0A0F9BBS6"/>
<dbReference type="EMBL" id="LAZR01050107">
    <property type="protein sequence ID" value="KKK88104.1"/>
    <property type="molecule type" value="Genomic_DNA"/>
</dbReference>